<evidence type="ECO:0000313" key="1">
    <source>
        <dbReference type="EMBL" id="QEA04295.1"/>
    </source>
</evidence>
<dbReference type="AlphaFoldDB" id="A0A5B8RBY9"/>
<accession>A0A5B8RBY9</accession>
<dbReference type="InterPro" id="IPR023614">
    <property type="entry name" value="Porin_dom_sf"/>
</dbReference>
<gene>
    <name evidence="1" type="ORF">KBTEX_00603</name>
</gene>
<dbReference type="EMBL" id="MN079082">
    <property type="protein sequence ID" value="QEA04295.1"/>
    <property type="molecule type" value="Genomic_DNA"/>
</dbReference>
<dbReference type="Gene3D" id="2.40.160.10">
    <property type="entry name" value="Porin"/>
    <property type="match status" value="1"/>
</dbReference>
<dbReference type="SUPFAM" id="SSF56935">
    <property type="entry name" value="Porins"/>
    <property type="match status" value="1"/>
</dbReference>
<sequence length="428" mass="47271">MTHGHTRLATVALGLCVGIGWAGLARSANWLMLQGTERAENPPLARVWGFIQPEYQRDFSDSGPGDAYIPPKLIGPGLDEQSGFNIKRARVGVRGAAHPGDPRINYFVLAEFGNNGLTNGGRYDSYSPQLTDASVTVNAIDGARVRAGLFKTPGSEEGMQGIIALPYVNYTTVTNQLLLERFPEAGETNVPPQSTPDADMNAFSNPVGAFRDTGVQVFDAFDAGRWEHSYAVMLGNGSGVQMDESDGDEDLYLYWSSAYLFDGPGGGPFRPTLKFFGWYQGGERTDAYDSSRTQDRVRYGVGAYYLRRPFRVSAEFMQGKGMIFQGQHAPEKLFNDYRARGGYIEGAYFVPGTPWELQLRYDAYRRNLDQPTRATFETWTAGVQYHFTKKTRATLNYAVRDFSSEAAGPDAHLDGVGDRLALQLTVLF</sequence>
<name>A0A5B8RBY9_9ZZZZ</name>
<dbReference type="InterPro" id="IPR010870">
    <property type="entry name" value="Porin_O/P"/>
</dbReference>
<evidence type="ECO:0008006" key="2">
    <source>
        <dbReference type="Google" id="ProtNLM"/>
    </source>
</evidence>
<organism evidence="1">
    <name type="scientific">uncultured organism</name>
    <dbReference type="NCBI Taxonomy" id="155900"/>
    <lineage>
        <taxon>unclassified sequences</taxon>
        <taxon>environmental samples</taxon>
    </lineage>
</organism>
<dbReference type="Pfam" id="PF07396">
    <property type="entry name" value="Porin_O_P"/>
    <property type="match status" value="1"/>
</dbReference>
<protein>
    <recommendedName>
        <fullName evidence="2">Phosphate-selective porin O and P</fullName>
    </recommendedName>
</protein>
<reference evidence="1" key="1">
    <citation type="submission" date="2019-06" db="EMBL/GenBank/DDBJ databases">
        <authorList>
            <person name="Murdoch R.W."/>
            <person name="Fathepure B."/>
        </authorList>
    </citation>
    <scope>NUCLEOTIDE SEQUENCE</scope>
</reference>
<proteinExistence type="predicted"/>